<dbReference type="OrthoDB" id="68056at2759"/>
<proteinExistence type="inferred from homology"/>
<dbReference type="EMBL" id="MDYQ01000718">
    <property type="protein sequence ID" value="PRP72988.1"/>
    <property type="molecule type" value="Genomic_DNA"/>
</dbReference>
<dbReference type="InterPro" id="IPR008909">
    <property type="entry name" value="DALR_anticod-bd"/>
</dbReference>
<dbReference type="GO" id="GO:0006420">
    <property type="term" value="P:arginyl-tRNA aminoacylation"/>
    <property type="evidence" value="ECO:0007669"/>
    <property type="project" value="InterPro"/>
</dbReference>
<evidence type="ECO:0000259" key="11">
    <source>
        <dbReference type="SMART" id="SM00836"/>
    </source>
</evidence>
<keyword evidence="7 9" id="KW-0030">Aminoacyl-tRNA synthetase</keyword>
<evidence type="ECO:0000256" key="10">
    <source>
        <dbReference type="SAM" id="MobiDB-lite"/>
    </source>
</evidence>
<keyword evidence="5 9" id="KW-0067">ATP-binding</keyword>
<protein>
    <recommendedName>
        <fullName evidence="2">arginine--tRNA ligase</fullName>
        <ecNumber evidence="2">6.1.1.19</ecNumber>
    </recommendedName>
</protein>
<dbReference type="Proteomes" id="UP000241769">
    <property type="component" value="Unassembled WGS sequence"/>
</dbReference>
<dbReference type="InterPro" id="IPR014729">
    <property type="entry name" value="Rossmann-like_a/b/a_fold"/>
</dbReference>
<evidence type="ECO:0000256" key="5">
    <source>
        <dbReference type="ARBA" id="ARBA00022840"/>
    </source>
</evidence>
<dbReference type="STRING" id="1890364.A0A2P6MMR1"/>
<evidence type="ECO:0000256" key="7">
    <source>
        <dbReference type="ARBA" id="ARBA00023146"/>
    </source>
</evidence>
<dbReference type="NCBIfam" id="TIGR00456">
    <property type="entry name" value="argS"/>
    <property type="match status" value="1"/>
</dbReference>
<dbReference type="GO" id="GO:0005524">
    <property type="term" value="F:ATP binding"/>
    <property type="evidence" value="ECO:0007669"/>
    <property type="project" value="UniProtKB-KW"/>
</dbReference>
<dbReference type="Gene3D" id="1.10.730.10">
    <property type="entry name" value="Isoleucyl-tRNA Synthetase, Domain 1"/>
    <property type="match status" value="1"/>
</dbReference>
<evidence type="ECO:0000256" key="1">
    <source>
        <dbReference type="ARBA" id="ARBA00005594"/>
    </source>
</evidence>
<evidence type="ECO:0000256" key="6">
    <source>
        <dbReference type="ARBA" id="ARBA00022917"/>
    </source>
</evidence>
<dbReference type="SUPFAM" id="SSF47323">
    <property type="entry name" value="Anticodon-binding domain of a subclass of class I aminoacyl-tRNA synthetases"/>
    <property type="match status" value="1"/>
</dbReference>
<comment type="catalytic activity">
    <reaction evidence="8">
        <text>tRNA(Arg) + L-arginine + ATP = L-arginyl-tRNA(Arg) + AMP + diphosphate</text>
        <dbReference type="Rhea" id="RHEA:20301"/>
        <dbReference type="Rhea" id="RHEA-COMP:9658"/>
        <dbReference type="Rhea" id="RHEA-COMP:9673"/>
        <dbReference type="ChEBI" id="CHEBI:30616"/>
        <dbReference type="ChEBI" id="CHEBI:32682"/>
        <dbReference type="ChEBI" id="CHEBI:33019"/>
        <dbReference type="ChEBI" id="CHEBI:78442"/>
        <dbReference type="ChEBI" id="CHEBI:78513"/>
        <dbReference type="ChEBI" id="CHEBI:456215"/>
        <dbReference type="EC" id="6.1.1.19"/>
    </reaction>
</comment>
<comment type="similarity">
    <text evidence="1 9">Belongs to the class-I aminoacyl-tRNA synthetase family.</text>
</comment>
<feature type="domain" description="DALR anticodon binding" evidence="11">
    <location>
        <begin position="525"/>
        <end position="641"/>
    </location>
</feature>
<dbReference type="GO" id="GO:0004814">
    <property type="term" value="F:arginine-tRNA ligase activity"/>
    <property type="evidence" value="ECO:0007669"/>
    <property type="project" value="UniProtKB-EC"/>
</dbReference>
<evidence type="ECO:0000256" key="2">
    <source>
        <dbReference type="ARBA" id="ARBA00012837"/>
    </source>
</evidence>
<dbReference type="FunFam" id="1.10.730.10:FF:000006">
    <property type="entry name" value="Arginyl-tRNA synthetase 2, mitochondrial"/>
    <property type="match status" value="1"/>
</dbReference>
<organism evidence="12 13">
    <name type="scientific">Planoprotostelium fungivorum</name>
    <dbReference type="NCBI Taxonomy" id="1890364"/>
    <lineage>
        <taxon>Eukaryota</taxon>
        <taxon>Amoebozoa</taxon>
        <taxon>Evosea</taxon>
        <taxon>Variosea</taxon>
        <taxon>Cavosteliida</taxon>
        <taxon>Cavosteliaceae</taxon>
        <taxon>Planoprotostelium</taxon>
    </lineage>
</organism>
<reference evidence="12 13" key="1">
    <citation type="journal article" date="2018" name="Genome Biol. Evol.">
        <title>Multiple Roots of Fruiting Body Formation in Amoebozoa.</title>
        <authorList>
            <person name="Hillmann F."/>
            <person name="Forbes G."/>
            <person name="Novohradska S."/>
            <person name="Ferling I."/>
            <person name="Riege K."/>
            <person name="Groth M."/>
            <person name="Westermann M."/>
            <person name="Marz M."/>
            <person name="Spaller T."/>
            <person name="Winckler T."/>
            <person name="Schaap P."/>
            <person name="Glockner G."/>
        </authorList>
    </citation>
    <scope>NUCLEOTIDE SEQUENCE [LARGE SCALE GENOMIC DNA]</scope>
    <source>
        <strain evidence="12 13">Jena</strain>
    </source>
</reference>
<dbReference type="Gene3D" id="3.40.50.620">
    <property type="entry name" value="HUPs"/>
    <property type="match status" value="1"/>
</dbReference>
<dbReference type="AlphaFoldDB" id="A0A2P6MMR1"/>
<dbReference type="InterPro" id="IPR035684">
    <property type="entry name" value="ArgRS_core"/>
</dbReference>
<dbReference type="InterPro" id="IPR001278">
    <property type="entry name" value="Arg-tRNA-ligase"/>
</dbReference>
<dbReference type="PANTHER" id="PTHR11956">
    <property type="entry name" value="ARGINYL-TRNA SYNTHETASE"/>
    <property type="match status" value="1"/>
</dbReference>
<keyword evidence="3 9" id="KW-0436">Ligase</keyword>
<comment type="caution">
    <text evidence="12">The sequence shown here is derived from an EMBL/GenBank/DDBJ whole genome shotgun (WGS) entry which is preliminary data.</text>
</comment>
<evidence type="ECO:0000256" key="9">
    <source>
        <dbReference type="RuleBase" id="RU363038"/>
    </source>
</evidence>
<dbReference type="InterPro" id="IPR009080">
    <property type="entry name" value="tRNAsynth_Ia_anticodon-bd"/>
</dbReference>
<evidence type="ECO:0000313" key="13">
    <source>
        <dbReference type="Proteomes" id="UP000241769"/>
    </source>
</evidence>
<dbReference type="Pfam" id="PF05746">
    <property type="entry name" value="DALR_1"/>
    <property type="match status" value="1"/>
</dbReference>
<keyword evidence="13" id="KW-1185">Reference proteome</keyword>
<keyword evidence="4 9" id="KW-0547">Nucleotide-binding</keyword>
<evidence type="ECO:0000256" key="3">
    <source>
        <dbReference type="ARBA" id="ARBA00022598"/>
    </source>
</evidence>
<dbReference type="SUPFAM" id="SSF52374">
    <property type="entry name" value="Nucleotidylyl transferase"/>
    <property type="match status" value="1"/>
</dbReference>
<keyword evidence="6 9" id="KW-0648">Protein biosynthesis</keyword>
<dbReference type="FunCoup" id="A0A2P6MMR1">
    <property type="interactions" value="563"/>
</dbReference>
<dbReference type="InParanoid" id="A0A2P6MMR1"/>
<accession>A0A2P6MMR1</accession>
<evidence type="ECO:0000256" key="4">
    <source>
        <dbReference type="ARBA" id="ARBA00022741"/>
    </source>
</evidence>
<gene>
    <name evidence="12" type="ORF">PROFUN_14651</name>
</gene>
<dbReference type="PANTHER" id="PTHR11956:SF5">
    <property type="entry name" value="ARGININE--TRNA LIGASE, CYTOPLASMIC"/>
    <property type="match status" value="1"/>
</dbReference>
<evidence type="ECO:0000313" key="12">
    <source>
        <dbReference type="EMBL" id="PRP72988.1"/>
    </source>
</evidence>
<dbReference type="Pfam" id="PF00750">
    <property type="entry name" value="tRNA-synt_1d"/>
    <property type="match status" value="1"/>
</dbReference>
<evidence type="ECO:0000256" key="8">
    <source>
        <dbReference type="ARBA" id="ARBA00049339"/>
    </source>
</evidence>
<dbReference type="SMART" id="SM00836">
    <property type="entry name" value="DALR_1"/>
    <property type="match status" value="1"/>
</dbReference>
<sequence>MLRVKLITEGKRFRQIKHNSSQRRCFSLDSGRASTLNLRSEVGDIMQKAITKSFPTLDDGLVSKMTRIDPSPVAHFQTAAAIGLSRSTGKTTDEVVNSIIQSVDVGENSIIHSILVNPGNPRMEIFLKDEKVAAVVQHMAKLRETSEGDHRLCLKEILQTDQPKKALVDFGSPNMCKQLHVGHLRTIILGDSICRILEFMGHDVERISHVGDFGLPVAMTIRQALDHDMDFTRPGALEDPTRWPTPSHLTQIYAEAKKRAQSDPSFAERSQKTSKSMQKIDSAEEEVRRSWHVLCASSRRGFGKKVFERLNVVSEERGESFYAPLLDGVTQELIDKKLCVESQGAMVVFLHGHKTPVIVRKSDGAYLYATTDLAAIKHRISSGKDWIVYITDDGQKLHFDQVFSVAKLAGWLDETKKVIHIGTGVIKSNFSPSPDVLILTDTEGKKLSSRDGSPYPLEDLLNEAISKVVTKPDLLQERKSQLSQLELSEAIAFNALKYFDLCHSRDYIFSPESMLSFKGNTAVYLMYAYARICSVRRNLTSKGEHIISTSALPVFTEPEEMALSLALSRFPEQMLNLERTLTPQYLCEYLYDVATKFHSFYGACRIVGEPQQESRLQLCVATEAVILTGFHLLGFTTADVI</sequence>
<feature type="region of interest" description="Disordered" evidence="10">
    <location>
        <begin position="259"/>
        <end position="281"/>
    </location>
</feature>
<dbReference type="PRINTS" id="PR01038">
    <property type="entry name" value="TRNASYNTHARG"/>
</dbReference>
<name>A0A2P6MMR1_9EUKA</name>
<dbReference type="EC" id="6.1.1.19" evidence="2"/>